<dbReference type="Gene3D" id="3.40.1660.10">
    <property type="entry name" value="EreA-like (biosynthetic domain)"/>
    <property type="match status" value="1"/>
</dbReference>
<comment type="caution">
    <text evidence="1">The sequence shown here is derived from an EMBL/GenBank/DDBJ whole genome shotgun (WGS) entry which is preliminary data.</text>
</comment>
<dbReference type="SUPFAM" id="SSF159501">
    <property type="entry name" value="EreA/ChaN-like"/>
    <property type="match status" value="1"/>
</dbReference>
<keyword evidence="2" id="KW-1185">Reference proteome</keyword>
<dbReference type="Gene3D" id="2.60.40.1120">
    <property type="entry name" value="Carboxypeptidase-like, regulatory domain"/>
    <property type="match status" value="1"/>
</dbReference>
<dbReference type="Proteomes" id="UP000637774">
    <property type="component" value="Unassembled WGS sequence"/>
</dbReference>
<protein>
    <recommendedName>
        <fullName evidence="3">Carboxypeptidase-like regulatory domain-containing protein</fullName>
    </recommendedName>
</protein>
<proteinExistence type="predicted"/>
<evidence type="ECO:0008006" key="3">
    <source>
        <dbReference type="Google" id="ProtNLM"/>
    </source>
</evidence>
<gene>
    <name evidence="1" type="ORF">GCM10011495_27510</name>
</gene>
<evidence type="ECO:0000313" key="1">
    <source>
        <dbReference type="EMBL" id="GGH87786.1"/>
    </source>
</evidence>
<dbReference type="SUPFAM" id="SSF49464">
    <property type="entry name" value="Carboxypeptidase regulatory domain-like"/>
    <property type="match status" value="1"/>
</dbReference>
<dbReference type="RefSeq" id="WP_188562665.1">
    <property type="nucleotide sequence ID" value="NZ_BMGY01000027.1"/>
</dbReference>
<dbReference type="EMBL" id="BMGY01000027">
    <property type="protein sequence ID" value="GGH87786.1"/>
    <property type="molecule type" value="Genomic_DNA"/>
</dbReference>
<evidence type="ECO:0000313" key="2">
    <source>
        <dbReference type="Proteomes" id="UP000637774"/>
    </source>
</evidence>
<reference evidence="2" key="1">
    <citation type="journal article" date="2019" name="Int. J. Syst. Evol. Microbiol.">
        <title>The Global Catalogue of Microorganisms (GCM) 10K type strain sequencing project: providing services to taxonomists for standard genome sequencing and annotation.</title>
        <authorList>
            <consortium name="The Broad Institute Genomics Platform"/>
            <consortium name="The Broad Institute Genome Sequencing Center for Infectious Disease"/>
            <person name="Wu L."/>
            <person name="Ma J."/>
        </authorList>
    </citation>
    <scope>NUCLEOTIDE SEQUENCE [LARGE SCALE GENOMIC DNA]</scope>
    <source>
        <strain evidence="2">CGMCC 1.14966</strain>
    </source>
</reference>
<name>A0ABQ2A7U1_9BACT</name>
<sequence>MLDDAEMKDYRPMGRAVKAALGADQVYILGTLGGSGTYGFMFQEPKPVPAPATGSLEAELLAQPADYAFVSLKHDAPGRRLTTYAFDYRPFAGPWSEVVDGFLFLRSVNPPHWATAGGEVRPVTADTAAVARTAPSVLNPATRPQRVRTGVAAAAGTTVRGVVLDKKTGRPVPYASVSVPGQGVGTVADGAGRFSLSGAGLGVVQISSVGYATVSVRPDAGGAPLTVRLVPAAYELQSVQVRGESLDPRKIMKKVLAALPKNYEQADYLAEVYTHRRLSNFDTLRYEAEYVSQVFEPAGHRDFNGGFLMMGPMEQHRVREARVLLQPKKTMRYRDLMVGGQGFVSAAADPVRISPLFKTGRWRKYDLHLDSVQQAGAETIYVIRFAVKRATHRSTGSSLTSSYSGRFYVQQRDYAVVRYEALWQTDTVTYNAVAHKYMGRHNRISALYNTIYTDSRTDHTVCYARSANGRYHVASSVAQGVKAGRILGQAPYHHQTLCEEYFTALPATTPLLPLNPKLDPRMAESEIFQLLQYPDHHPEFWQTYQRPTAGQ</sequence>
<dbReference type="InterPro" id="IPR008969">
    <property type="entry name" value="CarboxyPept-like_regulatory"/>
</dbReference>
<organism evidence="1 2">
    <name type="scientific">Hymenobacter frigidus</name>
    <dbReference type="NCBI Taxonomy" id="1524095"/>
    <lineage>
        <taxon>Bacteria</taxon>
        <taxon>Pseudomonadati</taxon>
        <taxon>Bacteroidota</taxon>
        <taxon>Cytophagia</taxon>
        <taxon>Cytophagales</taxon>
        <taxon>Hymenobacteraceae</taxon>
        <taxon>Hymenobacter</taxon>
    </lineage>
</organism>
<dbReference type="Pfam" id="PF13715">
    <property type="entry name" value="CarbopepD_reg_2"/>
    <property type="match status" value="1"/>
</dbReference>
<accession>A0ABQ2A7U1</accession>